<dbReference type="AlphaFoldDB" id="A0AA36DMB6"/>
<evidence type="ECO:0000313" key="2">
    <source>
        <dbReference type="EMBL" id="CAJ0590307.1"/>
    </source>
</evidence>
<feature type="signal peptide" evidence="1">
    <location>
        <begin position="1"/>
        <end position="17"/>
    </location>
</feature>
<name>A0AA36DMB6_CYLNA</name>
<evidence type="ECO:0000256" key="1">
    <source>
        <dbReference type="SAM" id="SignalP"/>
    </source>
</evidence>
<accession>A0AA36DMB6</accession>
<keyword evidence="1" id="KW-0732">Signal</keyword>
<comment type="caution">
    <text evidence="2">The sequence shown here is derived from an EMBL/GenBank/DDBJ whole genome shotgun (WGS) entry which is preliminary data.</text>
</comment>
<protein>
    <submittedName>
        <fullName evidence="2">Uncharacterized protein</fullName>
    </submittedName>
</protein>
<organism evidence="2 3">
    <name type="scientific">Cylicocyclus nassatus</name>
    <name type="common">Nematode worm</name>
    <dbReference type="NCBI Taxonomy" id="53992"/>
    <lineage>
        <taxon>Eukaryota</taxon>
        <taxon>Metazoa</taxon>
        <taxon>Ecdysozoa</taxon>
        <taxon>Nematoda</taxon>
        <taxon>Chromadorea</taxon>
        <taxon>Rhabditida</taxon>
        <taxon>Rhabditina</taxon>
        <taxon>Rhabditomorpha</taxon>
        <taxon>Strongyloidea</taxon>
        <taxon>Strongylidae</taxon>
        <taxon>Cylicocyclus</taxon>
    </lineage>
</organism>
<evidence type="ECO:0000313" key="3">
    <source>
        <dbReference type="Proteomes" id="UP001176961"/>
    </source>
</evidence>
<dbReference type="Proteomes" id="UP001176961">
    <property type="component" value="Unassembled WGS sequence"/>
</dbReference>
<keyword evidence="3" id="KW-1185">Reference proteome</keyword>
<reference evidence="2" key="1">
    <citation type="submission" date="2023-07" db="EMBL/GenBank/DDBJ databases">
        <authorList>
            <consortium name="CYATHOMIX"/>
        </authorList>
    </citation>
    <scope>NUCLEOTIDE SEQUENCE</scope>
    <source>
        <strain evidence="2">N/A</strain>
    </source>
</reference>
<sequence length="194" mass="22881">MKHLTIILSVLPILISAKSNRGWPPPTCEALNQFNKVFEKQFNLQYKDAHLHYDCELRGRTKQLMKGRPIDKTERGLYIVKDVHRGNFTNAQPQLADKVIHNKENLKFFIGLNPGTRFGCTSLQEEIKKEEKITRGLCWLYWKVFANKASWRLRDHEKRRLKKLKRRCVRHKKIDQATVICLFNQTQSVHEGNE</sequence>
<dbReference type="EMBL" id="CATQJL010000001">
    <property type="protein sequence ID" value="CAJ0590307.1"/>
    <property type="molecule type" value="Genomic_DNA"/>
</dbReference>
<gene>
    <name evidence="2" type="ORF">CYNAS_LOCUS2290</name>
</gene>
<feature type="chain" id="PRO_5041452373" evidence="1">
    <location>
        <begin position="18"/>
        <end position="194"/>
    </location>
</feature>
<proteinExistence type="predicted"/>